<proteinExistence type="predicted"/>
<dbReference type="Proteomes" id="UP001055219">
    <property type="component" value="Unassembled WGS sequence"/>
</dbReference>
<gene>
    <name evidence="1" type="ORF">J7T54_004178</name>
</gene>
<sequence length="442" mass="49651">MENHDQPYDDCSQQHEVNDASFDPIEGNHAFFQEVDYWSGLGSFDLSAQPDFPKWLEEEMARDVAFDNVQFAEPPITFDAPNQNLHQENFAPEEVHFAIDDPAWWDSDNASTTTCQDGEGPPALDAHLANEILPQQFACSWTYTNTAIECPEAHQLSIMNDWCLAQGQQILPEHEATMTNADALPSYHQDSQPGQCFSPSTVGDKSMDFPSEASPCGRKRKASFDLSEVPQAISRSKKPKIYHRNEGPESEALIKHINAGVVPAPCPVTFESPSDFKANLTCLKEMYRKRTQECSFPCGRVHDVLDVDKTFPQSEEDYIRYVGLVKNAILDWTRYIEWMQCVPREAKQKRSAELVAKIEAHEDLKKDPNSDIQPTSNALEIPDLISPNEIVLPCLEKQHKHLLGRGCNALTAECLSWQLVQAAMESQQGRAGCVHWTTNDGA</sequence>
<reference evidence="1" key="1">
    <citation type="journal article" date="2021" name="J Fungi (Basel)">
        <title>Genomic and Metabolomic Analyses of the Marine Fungus Emericellopsis cladophorae: Insights into Saltwater Adaptability Mechanisms and Its Biosynthetic Potential.</title>
        <authorList>
            <person name="Goncalves M.F.M."/>
            <person name="Hilario S."/>
            <person name="Van de Peer Y."/>
            <person name="Esteves A.C."/>
            <person name="Alves A."/>
        </authorList>
    </citation>
    <scope>NUCLEOTIDE SEQUENCE</scope>
    <source>
        <strain evidence="1">MUM 19.33</strain>
    </source>
</reference>
<dbReference type="AlphaFoldDB" id="A0A9P9XUX5"/>
<accession>A0A9P9XUX5</accession>
<comment type="caution">
    <text evidence="1">The sequence shown here is derived from an EMBL/GenBank/DDBJ whole genome shotgun (WGS) entry which is preliminary data.</text>
</comment>
<reference evidence="1" key="2">
    <citation type="submission" date="2022-07" db="EMBL/GenBank/DDBJ databases">
        <authorList>
            <person name="Goncalves M.F.M."/>
            <person name="Hilario S."/>
            <person name="Van De Peer Y."/>
            <person name="Esteves A.C."/>
            <person name="Alves A."/>
        </authorList>
    </citation>
    <scope>NUCLEOTIDE SEQUENCE</scope>
    <source>
        <strain evidence="1">MUM 19.33</strain>
    </source>
</reference>
<dbReference type="OrthoDB" id="4814848at2759"/>
<dbReference type="RefSeq" id="XP_051359127.1">
    <property type="nucleotide sequence ID" value="XM_051509921.1"/>
</dbReference>
<evidence type="ECO:0000313" key="2">
    <source>
        <dbReference type="Proteomes" id="UP001055219"/>
    </source>
</evidence>
<organism evidence="1 2">
    <name type="scientific">Emericellopsis cladophorae</name>
    <dbReference type="NCBI Taxonomy" id="2686198"/>
    <lineage>
        <taxon>Eukaryota</taxon>
        <taxon>Fungi</taxon>
        <taxon>Dikarya</taxon>
        <taxon>Ascomycota</taxon>
        <taxon>Pezizomycotina</taxon>
        <taxon>Sordariomycetes</taxon>
        <taxon>Hypocreomycetidae</taxon>
        <taxon>Hypocreales</taxon>
        <taxon>Bionectriaceae</taxon>
        <taxon>Emericellopsis</taxon>
    </lineage>
</organism>
<dbReference type="GeneID" id="75830667"/>
<keyword evidence="2" id="KW-1185">Reference proteome</keyword>
<evidence type="ECO:0000313" key="1">
    <source>
        <dbReference type="EMBL" id="KAI6778271.1"/>
    </source>
</evidence>
<protein>
    <submittedName>
        <fullName evidence="1">Uncharacterized protein</fullName>
    </submittedName>
</protein>
<dbReference type="EMBL" id="JAGIXG020000075">
    <property type="protein sequence ID" value="KAI6778271.1"/>
    <property type="molecule type" value="Genomic_DNA"/>
</dbReference>
<name>A0A9P9XUX5_9HYPO</name>